<dbReference type="AlphaFoldDB" id="D5GDX2"/>
<dbReference type="HOGENOM" id="CLU_510932_0_0_1"/>
<feature type="compositionally biased region" description="Polar residues" evidence="1">
    <location>
        <begin position="367"/>
        <end position="380"/>
    </location>
</feature>
<dbReference type="SMART" id="SM00256">
    <property type="entry name" value="FBOX"/>
    <property type="match status" value="1"/>
</dbReference>
<dbReference type="RefSeq" id="XP_002838524.1">
    <property type="nucleotide sequence ID" value="XM_002838478.1"/>
</dbReference>
<feature type="region of interest" description="Disordered" evidence="1">
    <location>
        <begin position="353"/>
        <end position="404"/>
    </location>
</feature>
<gene>
    <name evidence="3" type="ORF">GSTUM_00006320001</name>
</gene>
<evidence type="ECO:0000259" key="2">
    <source>
        <dbReference type="PROSITE" id="PS50181"/>
    </source>
</evidence>
<name>D5GDX2_TUBMM</name>
<dbReference type="STRING" id="656061.D5GDX2"/>
<dbReference type="Proteomes" id="UP000006911">
    <property type="component" value="Unassembled WGS sequence"/>
</dbReference>
<sequence length="525" mass="59007">MSVVSIESSIDRAKKLVRSKIRSMMDECKIRKFAMELHSGLSCYTARESGYREVLRMARKTISFLRPGQRAAASTRGGTTTSKGSRSLGALFFGLPVELQLEVVNKLCFFDLLSLRRTSRKFRELTMHNESHIVRHHIGQWVPLHIMKLYPPPTDVPPTLGYLTDLAYKQRVSTHLALSLARQIVKEMMGGRQSRRMSKEATVYVLNQLRLGMAPLIFALFHFFETYRTRRLEHLWGNDDHDSSMAGLDPLSSLADKMRLQGDIISQYPDNLLLQVHQMYHLLLHLFMRRMSSPSPSVQRTLGCWTRQRPPNQAFAKVLILGGIKEVWHIYRIKGFCRRRKALDKYLRKLDAERTRPPKRKNRSEARATTLQQNKGSSIPPNLDVTAPLHSDHNHPPPPPLSKLDVDDLTQLWTPAAEHRLIFGGIVGSLEEVRCCGQFVSQLLGGVTESDDEEDDADGDDSEDDSDDSADDEASPVLAPGGGNTVYSNTLLSADSSWDDELAEEDSGLFSDDEGLGLGSVLATV</sequence>
<dbReference type="PROSITE" id="PS50181">
    <property type="entry name" value="FBOX"/>
    <property type="match status" value="1"/>
</dbReference>
<evidence type="ECO:0000313" key="3">
    <source>
        <dbReference type="EMBL" id="CAZ82715.1"/>
    </source>
</evidence>
<dbReference type="GeneID" id="9184510"/>
<dbReference type="InterPro" id="IPR001810">
    <property type="entry name" value="F-box_dom"/>
</dbReference>
<dbReference type="Pfam" id="PF00646">
    <property type="entry name" value="F-box"/>
    <property type="match status" value="1"/>
</dbReference>
<dbReference type="SUPFAM" id="SSF81383">
    <property type="entry name" value="F-box domain"/>
    <property type="match status" value="1"/>
</dbReference>
<dbReference type="KEGG" id="tml:GSTUM_00006320001"/>
<evidence type="ECO:0000256" key="1">
    <source>
        <dbReference type="SAM" id="MobiDB-lite"/>
    </source>
</evidence>
<keyword evidence="4" id="KW-1185">Reference proteome</keyword>
<dbReference type="EMBL" id="FN430153">
    <property type="protein sequence ID" value="CAZ82715.1"/>
    <property type="molecule type" value="Genomic_DNA"/>
</dbReference>
<organism evidence="3 4">
    <name type="scientific">Tuber melanosporum (strain Mel28)</name>
    <name type="common">Perigord black truffle</name>
    <dbReference type="NCBI Taxonomy" id="656061"/>
    <lineage>
        <taxon>Eukaryota</taxon>
        <taxon>Fungi</taxon>
        <taxon>Dikarya</taxon>
        <taxon>Ascomycota</taxon>
        <taxon>Pezizomycotina</taxon>
        <taxon>Pezizomycetes</taxon>
        <taxon>Pezizales</taxon>
        <taxon>Tuberaceae</taxon>
        <taxon>Tuber</taxon>
    </lineage>
</organism>
<feature type="compositionally biased region" description="Acidic residues" evidence="1">
    <location>
        <begin position="449"/>
        <end position="474"/>
    </location>
</feature>
<proteinExistence type="predicted"/>
<dbReference type="OMA" id="DIPCTQI"/>
<protein>
    <submittedName>
        <fullName evidence="3">(Perigord truffle) hypothetical protein</fullName>
    </submittedName>
</protein>
<evidence type="ECO:0000313" key="4">
    <source>
        <dbReference type="Proteomes" id="UP000006911"/>
    </source>
</evidence>
<reference evidence="3 4" key="1">
    <citation type="journal article" date="2010" name="Nature">
        <title>Perigord black truffle genome uncovers evolutionary origins and mechanisms of symbiosis.</title>
        <authorList>
            <person name="Martin F."/>
            <person name="Kohler A."/>
            <person name="Murat C."/>
            <person name="Balestrini R."/>
            <person name="Coutinho P.M."/>
            <person name="Jaillon O."/>
            <person name="Montanini B."/>
            <person name="Morin E."/>
            <person name="Noel B."/>
            <person name="Percudani R."/>
            <person name="Porcel B."/>
            <person name="Rubini A."/>
            <person name="Amicucci A."/>
            <person name="Amselem J."/>
            <person name="Anthouard V."/>
            <person name="Arcioni S."/>
            <person name="Artiguenave F."/>
            <person name="Aury J.M."/>
            <person name="Ballario P."/>
            <person name="Bolchi A."/>
            <person name="Brenna A."/>
            <person name="Brun A."/>
            <person name="Buee M."/>
            <person name="Cantarel B."/>
            <person name="Chevalier G."/>
            <person name="Couloux A."/>
            <person name="Da Silva C."/>
            <person name="Denoeud F."/>
            <person name="Duplessis S."/>
            <person name="Ghignone S."/>
            <person name="Hilselberger B."/>
            <person name="Iotti M."/>
            <person name="Marcais B."/>
            <person name="Mello A."/>
            <person name="Miranda M."/>
            <person name="Pacioni G."/>
            <person name="Quesneville H."/>
            <person name="Riccioni C."/>
            <person name="Ruotolo R."/>
            <person name="Splivallo R."/>
            <person name="Stocchi V."/>
            <person name="Tisserant E."/>
            <person name="Viscomi A.R."/>
            <person name="Zambonelli A."/>
            <person name="Zampieri E."/>
            <person name="Henrissat B."/>
            <person name="Lebrun M.H."/>
            <person name="Paolocci F."/>
            <person name="Bonfante P."/>
            <person name="Ottonello S."/>
            <person name="Wincker P."/>
        </authorList>
    </citation>
    <scope>NUCLEOTIDE SEQUENCE [LARGE SCALE GENOMIC DNA]</scope>
    <source>
        <strain evidence="3 4">Mel28</strain>
    </source>
</reference>
<accession>D5GDX2</accession>
<dbReference type="InterPro" id="IPR036047">
    <property type="entry name" value="F-box-like_dom_sf"/>
</dbReference>
<feature type="region of interest" description="Disordered" evidence="1">
    <location>
        <begin position="446"/>
        <end position="490"/>
    </location>
</feature>
<dbReference type="InParanoid" id="D5GDX2"/>
<dbReference type="eggNOG" id="ENOG502S9GA">
    <property type="taxonomic scope" value="Eukaryota"/>
</dbReference>
<feature type="domain" description="F-box" evidence="2">
    <location>
        <begin position="89"/>
        <end position="136"/>
    </location>
</feature>